<proteinExistence type="predicted"/>
<gene>
    <name evidence="1" type="ORF">SCOCK_10010</name>
</gene>
<dbReference type="Proteomes" id="UP001152519">
    <property type="component" value="Unassembled WGS sequence"/>
</dbReference>
<evidence type="ECO:0000313" key="1">
    <source>
        <dbReference type="EMBL" id="CAG6390542.1"/>
    </source>
</evidence>
<comment type="caution">
    <text evidence="1">The sequence shown here is derived from an EMBL/GenBank/DDBJ whole genome shotgun (WGS) entry which is preliminary data.</text>
</comment>
<name>A0A9W4DI34_9ACTN</name>
<protein>
    <submittedName>
        <fullName evidence="1">Uncharacterized protein</fullName>
    </submittedName>
</protein>
<dbReference type="EMBL" id="CAJSLV010000001">
    <property type="protein sequence ID" value="CAG6390542.1"/>
    <property type="molecule type" value="Genomic_DNA"/>
</dbReference>
<reference evidence="1" key="1">
    <citation type="submission" date="2021-05" db="EMBL/GenBank/DDBJ databases">
        <authorList>
            <person name="Arsene-Ploetze F."/>
        </authorList>
    </citation>
    <scope>NUCLEOTIDE SEQUENCE</scope>
    <source>
        <strain evidence="1">DSM 42138</strain>
    </source>
</reference>
<sequence length="92" mass="10231">MAEEEAAACRTRATYVVKGRMRGAQITANGGKCNALWQGEGERLLHLPVVSVGQRRPRRDRVAETSRTPVALRQRARQHDGTYICGGRCPNR</sequence>
<accession>A0A9W4DI34</accession>
<evidence type="ECO:0000313" key="2">
    <source>
        <dbReference type="Proteomes" id="UP001152519"/>
    </source>
</evidence>
<organism evidence="1 2">
    <name type="scientific">Actinacidiphila cocklensis</name>
    <dbReference type="NCBI Taxonomy" id="887465"/>
    <lineage>
        <taxon>Bacteria</taxon>
        <taxon>Bacillati</taxon>
        <taxon>Actinomycetota</taxon>
        <taxon>Actinomycetes</taxon>
        <taxon>Kitasatosporales</taxon>
        <taxon>Streptomycetaceae</taxon>
        <taxon>Actinacidiphila</taxon>
    </lineage>
</organism>
<dbReference type="AlphaFoldDB" id="A0A9W4DI34"/>
<keyword evidence="2" id="KW-1185">Reference proteome</keyword>